<dbReference type="InterPro" id="IPR011701">
    <property type="entry name" value="MFS"/>
</dbReference>
<dbReference type="InterPro" id="IPR020846">
    <property type="entry name" value="MFS_dom"/>
</dbReference>
<keyword evidence="10" id="KW-1185">Reference proteome</keyword>
<name>A0A2I2KJG2_9ACTN</name>
<dbReference type="Gene3D" id="1.20.1250.20">
    <property type="entry name" value="MFS general substrate transporter like domains"/>
    <property type="match status" value="1"/>
</dbReference>
<evidence type="ECO:0000256" key="2">
    <source>
        <dbReference type="ARBA" id="ARBA00022448"/>
    </source>
</evidence>
<evidence type="ECO:0000256" key="4">
    <source>
        <dbReference type="ARBA" id="ARBA00022692"/>
    </source>
</evidence>
<dbReference type="EMBL" id="FZMO01000016">
    <property type="protein sequence ID" value="SNQ45795.1"/>
    <property type="molecule type" value="Genomic_DNA"/>
</dbReference>
<dbReference type="PANTHER" id="PTHR23517">
    <property type="entry name" value="RESISTANCE PROTEIN MDTM, PUTATIVE-RELATED-RELATED"/>
    <property type="match status" value="1"/>
</dbReference>
<keyword evidence="2" id="KW-0813">Transport</keyword>
<gene>
    <name evidence="9" type="ORF">FRACA_1120013</name>
</gene>
<feature type="transmembrane region" description="Helical" evidence="7">
    <location>
        <begin position="376"/>
        <end position="397"/>
    </location>
</feature>
<accession>A0A2I2KJG2</accession>
<evidence type="ECO:0000313" key="10">
    <source>
        <dbReference type="Proteomes" id="UP000234331"/>
    </source>
</evidence>
<feature type="transmembrane region" description="Helical" evidence="7">
    <location>
        <begin position="342"/>
        <end position="364"/>
    </location>
</feature>
<reference evidence="9 10" key="1">
    <citation type="submission" date="2017-06" db="EMBL/GenBank/DDBJ databases">
        <authorList>
            <person name="Kim H.J."/>
            <person name="Triplett B.A."/>
        </authorList>
    </citation>
    <scope>NUCLEOTIDE SEQUENCE [LARGE SCALE GENOMIC DNA]</scope>
    <source>
        <strain evidence="9">FRACA_ARgP5</strain>
    </source>
</reference>
<dbReference type="PANTHER" id="PTHR23517:SF13">
    <property type="entry name" value="MAJOR FACILITATOR SUPERFAMILY MFS_1"/>
    <property type="match status" value="1"/>
</dbReference>
<feature type="transmembrane region" description="Helical" evidence="7">
    <location>
        <begin position="242"/>
        <end position="266"/>
    </location>
</feature>
<evidence type="ECO:0000256" key="1">
    <source>
        <dbReference type="ARBA" id="ARBA00004651"/>
    </source>
</evidence>
<evidence type="ECO:0000256" key="7">
    <source>
        <dbReference type="SAM" id="Phobius"/>
    </source>
</evidence>
<sequence length="456" mass="45732">MTTSTPTITVPRRRHPAEIAVTADVPGVTAAVPVVKPEPPPSRRAAAGGTRRLALVASIVVSFLAASAAPTPLYQHYDAVWHGSALTTTTAFAIYAGAVLLSLLVLGDLATHLGRRPVLLAALAAQALAVVLFATAGSFAVLFAGRVIQGLAAGAALGALGATMIDLHRERGTILNAAAPGVGTGLGALVAGLFVSYLPWPTHLVYLVLLAVFAAQALGVARLPEARRRAPSGLVASLRPRIAVPGAARSAFLAVTPVLLAVWSLAGFYGSLGPALIRELAHSRSAALGGLGLFLLAGVAAVATVALRAYGAGRLMAVGIAALVGGAAGVAAAIAADSAGGFLAATALAGVGFGAGLQGAIRTVTDLAAPRERPGLLSAVFVVSYVGLGVPAVLAGLLVSQGHELRHVAIGYVLALIVFAGAAALGLARSRRRPALDQRGTWGRPLSSRTAARGQR</sequence>
<dbReference type="GO" id="GO:0005886">
    <property type="term" value="C:plasma membrane"/>
    <property type="evidence" value="ECO:0007669"/>
    <property type="project" value="UniProtKB-SubCell"/>
</dbReference>
<evidence type="ECO:0000256" key="5">
    <source>
        <dbReference type="ARBA" id="ARBA00022989"/>
    </source>
</evidence>
<dbReference type="InterPro" id="IPR050171">
    <property type="entry name" value="MFS_Transporters"/>
</dbReference>
<evidence type="ECO:0000313" key="9">
    <source>
        <dbReference type="EMBL" id="SNQ45795.1"/>
    </source>
</evidence>
<dbReference type="InterPro" id="IPR036259">
    <property type="entry name" value="MFS_trans_sf"/>
</dbReference>
<feature type="transmembrane region" description="Helical" evidence="7">
    <location>
        <begin position="286"/>
        <end position="308"/>
    </location>
</feature>
<feature type="transmembrane region" description="Helical" evidence="7">
    <location>
        <begin position="177"/>
        <end position="198"/>
    </location>
</feature>
<organism evidence="9 10">
    <name type="scientific">Frankia canadensis</name>
    <dbReference type="NCBI Taxonomy" id="1836972"/>
    <lineage>
        <taxon>Bacteria</taxon>
        <taxon>Bacillati</taxon>
        <taxon>Actinomycetota</taxon>
        <taxon>Actinomycetes</taxon>
        <taxon>Frankiales</taxon>
        <taxon>Frankiaceae</taxon>
        <taxon>Frankia</taxon>
    </lineage>
</organism>
<feature type="transmembrane region" description="Helical" evidence="7">
    <location>
        <begin position="409"/>
        <end position="428"/>
    </location>
</feature>
<evidence type="ECO:0000256" key="3">
    <source>
        <dbReference type="ARBA" id="ARBA00022475"/>
    </source>
</evidence>
<feature type="transmembrane region" description="Helical" evidence="7">
    <location>
        <begin position="315"/>
        <end position="336"/>
    </location>
</feature>
<dbReference type="SUPFAM" id="SSF103473">
    <property type="entry name" value="MFS general substrate transporter"/>
    <property type="match status" value="1"/>
</dbReference>
<feature type="transmembrane region" description="Helical" evidence="7">
    <location>
        <begin position="118"/>
        <end position="141"/>
    </location>
</feature>
<feature type="domain" description="Major facilitator superfamily (MFS) profile" evidence="8">
    <location>
        <begin position="51"/>
        <end position="433"/>
    </location>
</feature>
<feature type="transmembrane region" description="Helical" evidence="7">
    <location>
        <begin position="53"/>
        <end position="73"/>
    </location>
</feature>
<dbReference type="RefSeq" id="WP_243407097.1">
    <property type="nucleotide sequence ID" value="NZ_FZMO01000016.1"/>
</dbReference>
<dbReference type="Pfam" id="PF07690">
    <property type="entry name" value="MFS_1"/>
    <property type="match status" value="1"/>
</dbReference>
<evidence type="ECO:0000259" key="8">
    <source>
        <dbReference type="PROSITE" id="PS50850"/>
    </source>
</evidence>
<proteinExistence type="predicted"/>
<dbReference type="PROSITE" id="PS50850">
    <property type="entry name" value="MFS"/>
    <property type="match status" value="1"/>
</dbReference>
<keyword evidence="5 7" id="KW-1133">Transmembrane helix</keyword>
<dbReference type="GO" id="GO:0022857">
    <property type="term" value="F:transmembrane transporter activity"/>
    <property type="evidence" value="ECO:0007669"/>
    <property type="project" value="InterPro"/>
</dbReference>
<keyword evidence="6 7" id="KW-0472">Membrane</keyword>
<dbReference type="Proteomes" id="UP000234331">
    <property type="component" value="Unassembled WGS sequence"/>
</dbReference>
<comment type="subcellular location">
    <subcellularLocation>
        <location evidence="1">Cell membrane</location>
        <topology evidence="1">Multi-pass membrane protein</topology>
    </subcellularLocation>
</comment>
<dbReference type="AlphaFoldDB" id="A0A2I2KJG2"/>
<protein>
    <submittedName>
        <fullName evidence="9">Major facilitator superfamily MFS_1</fullName>
    </submittedName>
</protein>
<feature type="transmembrane region" description="Helical" evidence="7">
    <location>
        <begin position="147"/>
        <end position="165"/>
    </location>
</feature>
<feature type="transmembrane region" description="Helical" evidence="7">
    <location>
        <begin position="85"/>
        <end position="106"/>
    </location>
</feature>
<keyword evidence="4 7" id="KW-0812">Transmembrane</keyword>
<feature type="transmembrane region" description="Helical" evidence="7">
    <location>
        <begin position="204"/>
        <end position="221"/>
    </location>
</feature>
<evidence type="ECO:0000256" key="6">
    <source>
        <dbReference type="ARBA" id="ARBA00023136"/>
    </source>
</evidence>
<keyword evidence="3" id="KW-1003">Cell membrane</keyword>